<dbReference type="GO" id="GO:0019478">
    <property type="term" value="P:D-amino acid catabolic process"/>
    <property type="evidence" value="ECO:0007669"/>
    <property type="project" value="UniProtKB-UniRule"/>
</dbReference>
<keyword evidence="2" id="KW-0694">RNA-binding</keyword>
<protein>
    <recommendedName>
        <fullName evidence="2">D-aminoacyl-tRNA deacylase</fullName>
        <shortName evidence="2">DTD</shortName>
        <ecNumber evidence="2">3.1.1.96</ecNumber>
    </recommendedName>
    <alternativeName>
        <fullName evidence="2">Gly-tRNA(Ala) deacylase</fullName>
        <ecNumber evidence="2">3.1.1.-</ecNumber>
    </alternativeName>
</protein>
<dbReference type="GO" id="GO:0000049">
    <property type="term" value="F:tRNA binding"/>
    <property type="evidence" value="ECO:0007669"/>
    <property type="project" value="UniProtKB-UniRule"/>
</dbReference>
<dbReference type="GO" id="GO:0043908">
    <property type="term" value="F:Ser(Gly)-tRNA(Ala) hydrolase activity"/>
    <property type="evidence" value="ECO:0007669"/>
    <property type="project" value="UniProtKB-UniRule"/>
</dbReference>
<dbReference type="PANTHER" id="PTHR10472:SF5">
    <property type="entry name" value="D-AMINOACYL-TRNA DEACYLASE 1"/>
    <property type="match status" value="1"/>
</dbReference>
<evidence type="ECO:0000256" key="2">
    <source>
        <dbReference type="HAMAP-Rule" id="MF_00518"/>
    </source>
</evidence>
<dbReference type="SUPFAM" id="SSF69500">
    <property type="entry name" value="DTD-like"/>
    <property type="match status" value="1"/>
</dbReference>
<dbReference type="InterPro" id="IPR003732">
    <property type="entry name" value="Daa-tRNA_deacyls_DTD"/>
</dbReference>
<dbReference type="AlphaFoldDB" id="A0A975AUH9"/>
<dbReference type="GO" id="GO:0106026">
    <property type="term" value="F:Gly-tRNA(Ala) deacylase activity"/>
    <property type="evidence" value="ECO:0007669"/>
    <property type="project" value="UniProtKB-UniRule"/>
</dbReference>
<feature type="short sequence motif" description="Gly-cisPro motif, important for rejection of L-amino acids" evidence="2">
    <location>
        <begin position="137"/>
        <end position="138"/>
    </location>
</feature>
<evidence type="ECO:0000256" key="1">
    <source>
        <dbReference type="ARBA" id="ARBA00009673"/>
    </source>
</evidence>
<dbReference type="KEGG" id="aaut:ACETAC_07285"/>
<dbReference type="Gene3D" id="3.50.80.10">
    <property type="entry name" value="D-tyrosyl-tRNA(Tyr) deacylase"/>
    <property type="match status" value="1"/>
</dbReference>
<reference evidence="3" key="1">
    <citation type="submission" date="2020-08" db="EMBL/GenBank/DDBJ databases">
        <title>Genomic insights into the carbon and energy metabolism of the first obligate autotrophic acetogenic bacterium Aceticella autotrophica gen. nov., sp. nov.</title>
        <authorList>
            <person name="Toshchakov S.V."/>
            <person name="Elcheninov A.G."/>
            <person name="Kublanov I.V."/>
            <person name="Frolov E.N."/>
            <person name="Lebedinsky A.V."/>
        </authorList>
    </citation>
    <scope>NUCLEOTIDE SEQUENCE</scope>
    <source>
        <strain evidence="3">3443-3Ac</strain>
    </source>
</reference>
<comment type="subcellular location">
    <subcellularLocation>
        <location evidence="2">Cytoplasm</location>
    </subcellularLocation>
</comment>
<dbReference type="EC" id="3.1.1.96" evidence="2"/>
<accession>A0A975AUH9</accession>
<proteinExistence type="inferred from homology"/>
<evidence type="ECO:0000313" key="4">
    <source>
        <dbReference type="Proteomes" id="UP000671913"/>
    </source>
</evidence>
<dbReference type="EC" id="3.1.1.-" evidence="2"/>
<keyword evidence="2" id="KW-0963">Cytoplasm</keyword>
<evidence type="ECO:0000313" key="3">
    <source>
        <dbReference type="EMBL" id="QSZ26701.1"/>
    </source>
</evidence>
<dbReference type="Proteomes" id="UP000671913">
    <property type="component" value="Chromosome"/>
</dbReference>
<dbReference type="GO" id="GO:0005737">
    <property type="term" value="C:cytoplasm"/>
    <property type="evidence" value="ECO:0007669"/>
    <property type="project" value="UniProtKB-SubCell"/>
</dbReference>
<dbReference type="FunFam" id="3.50.80.10:FF:000001">
    <property type="entry name" value="D-aminoacyl-tRNA deacylase"/>
    <property type="match status" value="1"/>
</dbReference>
<keyword evidence="2 3" id="KW-0378">Hydrolase</keyword>
<dbReference type="CDD" id="cd00563">
    <property type="entry name" value="Dtyr_deacylase"/>
    <property type="match status" value="1"/>
</dbReference>
<dbReference type="RefSeq" id="WP_284679381.1">
    <property type="nucleotide sequence ID" value="NZ_CP060096.1"/>
</dbReference>
<dbReference type="PANTHER" id="PTHR10472">
    <property type="entry name" value="D-TYROSYL-TRNA TYR DEACYLASE"/>
    <property type="match status" value="1"/>
</dbReference>
<comment type="domain">
    <text evidence="2">A Gly-cisPro motif from one monomer fits into the active site of the other monomer to allow specific chiral rejection of L-amino acids.</text>
</comment>
<comment type="catalytic activity">
    <reaction evidence="2">
        <text>a D-aminoacyl-tRNA + H2O = a tRNA + a D-alpha-amino acid + H(+)</text>
        <dbReference type="Rhea" id="RHEA:13953"/>
        <dbReference type="Rhea" id="RHEA-COMP:10123"/>
        <dbReference type="Rhea" id="RHEA-COMP:10124"/>
        <dbReference type="ChEBI" id="CHEBI:15377"/>
        <dbReference type="ChEBI" id="CHEBI:15378"/>
        <dbReference type="ChEBI" id="CHEBI:59871"/>
        <dbReference type="ChEBI" id="CHEBI:78442"/>
        <dbReference type="ChEBI" id="CHEBI:79333"/>
        <dbReference type="EC" id="3.1.1.96"/>
    </reaction>
</comment>
<comment type="subunit">
    <text evidence="2">Homodimer.</text>
</comment>
<dbReference type="EMBL" id="CP060096">
    <property type="protein sequence ID" value="QSZ26701.1"/>
    <property type="molecule type" value="Genomic_DNA"/>
</dbReference>
<dbReference type="InterPro" id="IPR023509">
    <property type="entry name" value="DTD-like_sf"/>
</dbReference>
<dbReference type="GO" id="GO:0051500">
    <property type="term" value="F:D-tyrosyl-tRNA(Tyr) deacylase activity"/>
    <property type="evidence" value="ECO:0007669"/>
    <property type="project" value="TreeGrafter"/>
</dbReference>
<dbReference type="NCBIfam" id="TIGR00256">
    <property type="entry name" value="D-aminoacyl-tRNA deacylase"/>
    <property type="match status" value="1"/>
</dbReference>
<comment type="catalytic activity">
    <reaction evidence="2">
        <text>glycyl-tRNA(Ala) + H2O = tRNA(Ala) + glycine + H(+)</text>
        <dbReference type="Rhea" id="RHEA:53744"/>
        <dbReference type="Rhea" id="RHEA-COMP:9657"/>
        <dbReference type="Rhea" id="RHEA-COMP:13640"/>
        <dbReference type="ChEBI" id="CHEBI:15377"/>
        <dbReference type="ChEBI" id="CHEBI:15378"/>
        <dbReference type="ChEBI" id="CHEBI:57305"/>
        <dbReference type="ChEBI" id="CHEBI:78442"/>
        <dbReference type="ChEBI" id="CHEBI:78522"/>
    </reaction>
</comment>
<keyword evidence="4" id="KW-1185">Reference proteome</keyword>
<dbReference type="HAMAP" id="MF_00518">
    <property type="entry name" value="Deacylase_Dtd"/>
    <property type="match status" value="1"/>
</dbReference>
<name>A0A975AUH9_9THEO</name>
<comment type="function">
    <text evidence="2">An aminoacyl-tRNA editing enzyme that deacylates mischarged D-aminoacyl-tRNAs. Also deacylates mischarged glycyl-tRNA(Ala), protecting cells against glycine mischarging by AlaRS. Acts via tRNA-based rather than protein-based catalysis; rejects L-amino acids rather than detecting D-amino acids in the active site. By recycling D-aminoacyl-tRNA to D-amino acids and free tRNA molecules, this enzyme counteracts the toxicity associated with the formation of D-aminoacyl-tRNA entities in vivo and helps enforce protein L-homochirality.</text>
</comment>
<dbReference type="Pfam" id="PF02580">
    <property type="entry name" value="Tyr_Deacylase"/>
    <property type="match status" value="1"/>
</dbReference>
<gene>
    <name evidence="2" type="primary">dtd</name>
    <name evidence="3" type="ORF">ACETAC_07285</name>
</gene>
<keyword evidence="2" id="KW-0820">tRNA-binding</keyword>
<organism evidence="3 4">
    <name type="scientific">Aceticella autotrophica</name>
    <dbReference type="NCBI Taxonomy" id="2755338"/>
    <lineage>
        <taxon>Bacteria</taxon>
        <taxon>Bacillati</taxon>
        <taxon>Bacillota</taxon>
        <taxon>Clostridia</taxon>
        <taxon>Thermoanaerobacterales</taxon>
        <taxon>Thermoanaerobacteraceae</taxon>
        <taxon>Aceticella</taxon>
    </lineage>
</organism>
<comment type="similarity">
    <text evidence="1 2">Belongs to the DTD family.</text>
</comment>
<sequence>MRAVVQKVVKGEVAVDGRLISSIGRGFVVFIGISIDDKDEDVLYMADKIPNLRVFEDEEGKMNLSLLELNGEILLISQFTLLGDVRKGRRPNFMTAAKPERALYLFNMLEDKIREKGCIVKTGKFQAMMQVSLINDGPVTILLDSKKIF</sequence>